<reference evidence="2 3" key="1">
    <citation type="journal article" date="2020" name="Cell">
        <title>Large-Scale Comparative Analyses of Tick Genomes Elucidate Their Genetic Diversity and Vector Capacities.</title>
        <authorList>
            <consortium name="Tick Genome and Microbiome Consortium (TIGMIC)"/>
            <person name="Jia N."/>
            <person name="Wang J."/>
            <person name="Shi W."/>
            <person name="Du L."/>
            <person name="Sun Y."/>
            <person name="Zhan W."/>
            <person name="Jiang J.F."/>
            <person name="Wang Q."/>
            <person name="Zhang B."/>
            <person name="Ji P."/>
            <person name="Bell-Sakyi L."/>
            <person name="Cui X.M."/>
            <person name="Yuan T.T."/>
            <person name="Jiang B.G."/>
            <person name="Yang W.F."/>
            <person name="Lam T.T."/>
            <person name="Chang Q.C."/>
            <person name="Ding S.J."/>
            <person name="Wang X.J."/>
            <person name="Zhu J.G."/>
            <person name="Ruan X.D."/>
            <person name="Zhao L."/>
            <person name="Wei J.T."/>
            <person name="Ye R.Z."/>
            <person name="Que T.C."/>
            <person name="Du C.H."/>
            <person name="Zhou Y.H."/>
            <person name="Cheng J.X."/>
            <person name="Dai P.F."/>
            <person name="Guo W.B."/>
            <person name="Han X.H."/>
            <person name="Huang E.J."/>
            <person name="Li L.F."/>
            <person name="Wei W."/>
            <person name="Gao Y.C."/>
            <person name="Liu J.Z."/>
            <person name="Shao H.Z."/>
            <person name="Wang X."/>
            <person name="Wang C.C."/>
            <person name="Yang T.C."/>
            <person name="Huo Q.B."/>
            <person name="Li W."/>
            <person name="Chen H.Y."/>
            <person name="Chen S.E."/>
            <person name="Zhou L.G."/>
            <person name="Ni X.B."/>
            <person name="Tian J.H."/>
            <person name="Sheng Y."/>
            <person name="Liu T."/>
            <person name="Pan Y.S."/>
            <person name="Xia L.Y."/>
            <person name="Li J."/>
            <person name="Zhao F."/>
            <person name="Cao W.C."/>
        </authorList>
    </citation>
    <scope>NUCLEOTIDE SEQUENCE [LARGE SCALE GENOMIC DNA]</scope>
    <source>
        <strain evidence="2">HaeL-2018</strain>
    </source>
</reference>
<proteinExistence type="predicted"/>
<dbReference type="EMBL" id="JABSTR010000007">
    <property type="protein sequence ID" value="KAH9374843.1"/>
    <property type="molecule type" value="Genomic_DNA"/>
</dbReference>
<evidence type="ECO:0000256" key="1">
    <source>
        <dbReference type="SAM" id="MobiDB-lite"/>
    </source>
</evidence>
<evidence type="ECO:0000313" key="3">
    <source>
        <dbReference type="Proteomes" id="UP000821853"/>
    </source>
</evidence>
<protein>
    <submittedName>
        <fullName evidence="2">Uncharacterized protein</fullName>
    </submittedName>
</protein>
<feature type="region of interest" description="Disordered" evidence="1">
    <location>
        <begin position="57"/>
        <end position="86"/>
    </location>
</feature>
<name>A0A9J6GHW3_HAELO</name>
<feature type="compositionally biased region" description="Polar residues" evidence="1">
    <location>
        <begin position="77"/>
        <end position="86"/>
    </location>
</feature>
<evidence type="ECO:0000313" key="2">
    <source>
        <dbReference type="EMBL" id="KAH9374843.1"/>
    </source>
</evidence>
<dbReference type="AlphaFoldDB" id="A0A9J6GHW3"/>
<comment type="caution">
    <text evidence="2">The sequence shown here is derived from an EMBL/GenBank/DDBJ whole genome shotgun (WGS) entry which is preliminary data.</text>
</comment>
<accession>A0A9J6GHW3</accession>
<gene>
    <name evidence="2" type="ORF">HPB48_003292</name>
</gene>
<sequence length="86" mass="9354">MHTFGACSCATGKQGHFVNIRPWCTKNLGGLFPNCSSPEHRRPPPLGKLSLGDTCPPREFFQPFRGEQPLPEHDADGSTTPEGPAH</sequence>
<organism evidence="2 3">
    <name type="scientific">Haemaphysalis longicornis</name>
    <name type="common">Bush tick</name>
    <dbReference type="NCBI Taxonomy" id="44386"/>
    <lineage>
        <taxon>Eukaryota</taxon>
        <taxon>Metazoa</taxon>
        <taxon>Ecdysozoa</taxon>
        <taxon>Arthropoda</taxon>
        <taxon>Chelicerata</taxon>
        <taxon>Arachnida</taxon>
        <taxon>Acari</taxon>
        <taxon>Parasitiformes</taxon>
        <taxon>Ixodida</taxon>
        <taxon>Ixodoidea</taxon>
        <taxon>Ixodidae</taxon>
        <taxon>Haemaphysalinae</taxon>
        <taxon>Haemaphysalis</taxon>
    </lineage>
</organism>
<dbReference type="Proteomes" id="UP000821853">
    <property type="component" value="Chromosome 5"/>
</dbReference>
<keyword evidence="3" id="KW-1185">Reference proteome</keyword>
<dbReference type="VEuPathDB" id="VectorBase:HLOH_065011"/>